<dbReference type="AlphaFoldDB" id="A0A8H4RHB4"/>
<reference evidence="2 3" key="1">
    <citation type="submission" date="2020-03" db="EMBL/GenBank/DDBJ databases">
        <title>Draft Genome Sequence of Cudoniella acicularis.</title>
        <authorList>
            <person name="Buettner E."/>
            <person name="Kellner H."/>
        </authorList>
    </citation>
    <scope>NUCLEOTIDE SEQUENCE [LARGE SCALE GENOMIC DNA]</scope>
    <source>
        <strain evidence="2 3">DSM 108380</strain>
    </source>
</reference>
<dbReference type="EMBL" id="JAAMPI010000772">
    <property type="protein sequence ID" value="KAF4628716.1"/>
    <property type="molecule type" value="Genomic_DNA"/>
</dbReference>
<sequence>MCASYGTQGHYVQERTVKVGYSCEKHIRGEPLDLKRKGKIEDFDRRRRREEVEGWGSEQLYDNHNTGPGPMPKTDVKPVIPIKTGQSDLAVPSGTSSQNSEATFRSVHDPIGSGEQEDININYDSDHSTSASQIWTEEATSATSISTAPVMEIASAELVSLIVKHQSLKDLYAPTITSRGQADVREALRSALKAYSKALKTGAKKPQEYKAGELVRSHARRVAYACVAFHDPSAPSIDLNGRWEALHRQKIQAAFRVEDFLNSSQENQISHDRNPEDGLVELSDDSEGEDAGDPLPNLGKVKDYMTSGEPFEQLCRDVRSLTIQTSDHGGLTVPTAELERPLVADKAATERSESSHYSDDISKTVALCGDVAPRTQKMLTSQQVLSTTDCGVMLYEDYATSNPEIIAKLSLLVNKPITATTKSSNRTSNVDFQTTRVSTVLPTNNLAAPSSSDEDSRVTKKFFAICINTGRFHKTLGEIDVTNVRRDSEAFCQIKARYLKVRSFRARARRLFLLRANSVHFVKLNVEDTYRADIIENPSIPPHTEVHAKRYDYSPLDLPLPPITSNSFLHYLSNPSCTSLTRTSRWLGCLPKRLEEQLLSKCRSCEPDTIVSGWGIHIEEGVNEEALAILALLVLGLSALLGVAYSARTGGCFEWIYAGGKPFPDLATPSPTFSDSQPFRLCISIHVADVAAAAEHNLFEAVVVAVAGSQAHHKDFLHLKTASSLHLEPLHHSTHSIYESSLDAALYDSQLLDPKQHNSRRNYSPDRPGTESWPSWMELLHCSYCTSTPT</sequence>
<keyword evidence="3" id="KW-1185">Reference proteome</keyword>
<evidence type="ECO:0000313" key="3">
    <source>
        <dbReference type="Proteomes" id="UP000566819"/>
    </source>
</evidence>
<evidence type="ECO:0000256" key="1">
    <source>
        <dbReference type="SAM" id="MobiDB-lite"/>
    </source>
</evidence>
<name>A0A8H4RHB4_9HELO</name>
<proteinExistence type="predicted"/>
<dbReference type="Proteomes" id="UP000566819">
    <property type="component" value="Unassembled WGS sequence"/>
</dbReference>
<feature type="region of interest" description="Disordered" evidence="1">
    <location>
        <begin position="266"/>
        <end position="298"/>
    </location>
</feature>
<organism evidence="2 3">
    <name type="scientific">Cudoniella acicularis</name>
    <dbReference type="NCBI Taxonomy" id="354080"/>
    <lineage>
        <taxon>Eukaryota</taxon>
        <taxon>Fungi</taxon>
        <taxon>Dikarya</taxon>
        <taxon>Ascomycota</taxon>
        <taxon>Pezizomycotina</taxon>
        <taxon>Leotiomycetes</taxon>
        <taxon>Helotiales</taxon>
        <taxon>Tricladiaceae</taxon>
        <taxon>Cudoniella</taxon>
    </lineage>
</organism>
<dbReference type="OrthoDB" id="409136at2759"/>
<comment type="caution">
    <text evidence="2">The sequence shown here is derived from an EMBL/GenBank/DDBJ whole genome shotgun (WGS) entry which is preliminary data.</text>
</comment>
<accession>A0A8H4RHB4</accession>
<feature type="compositionally biased region" description="Acidic residues" evidence="1">
    <location>
        <begin position="278"/>
        <end position="292"/>
    </location>
</feature>
<gene>
    <name evidence="2" type="ORF">G7Y89_g9432</name>
</gene>
<protein>
    <submittedName>
        <fullName evidence="2">Uncharacterized protein</fullName>
    </submittedName>
</protein>
<evidence type="ECO:0000313" key="2">
    <source>
        <dbReference type="EMBL" id="KAF4628716.1"/>
    </source>
</evidence>